<keyword evidence="5" id="KW-0255">Endonuclease</keyword>
<dbReference type="PANTHER" id="PTHR30408">
    <property type="entry name" value="TYPE-1 RESTRICTION ENZYME ECOKI SPECIFICITY PROTEIN"/>
    <property type="match status" value="1"/>
</dbReference>
<name>A0ABW1HLY6_9ACTN</name>
<evidence type="ECO:0000256" key="1">
    <source>
        <dbReference type="ARBA" id="ARBA00010923"/>
    </source>
</evidence>
<feature type="domain" description="Type I restriction modification DNA specificity" evidence="4">
    <location>
        <begin position="67"/>
        <end position="171"/>
    </location>
</feature>
<sequence length="417" mass="46220">MRTIAWLGEVRFPVASARQGFEIVLGKMLQPEATSSIDIKVPYLRSASVQWSDVDTDDVKLMWASPREVSEFAVKSGDLLVCEGGDVGRAGLFTGPPGLIIQNSLHRVRPRGGNDVRFFRYALMALHGSSYLDVLCNKATIGHLTGEKLKALEVPLPSPEEQRRIADFLDEQTVLIDRVIALRQRQTELEVERFEELRESVVEGDKRALRPPLINLIEQTRPINYGVLMPGPRVEDGIPLVEAGDVMRGPICLTRLRLTEPRIEAEFKRSRLREGDLVMAIRGSVGGVQIVPGGAGVLNVTRDAARISPNPTIAVSAYVRHALSTRRAQDWLRIRITGSAVTGINIGDLRKAPVVMTDLKAQRERARELDEAEGYLADFKQFMLRGRSLLIERKQALIAAAVTGRIDVTTARRAKAQ</sequence>
<reference evidence="6" key="1">
    <citation type="journal article" date="2019" name="Int. J. Syst. Evol. Microbiol.">
        <title>The Global Catalogue of Microorganisms (GCM) 10K type strain sequencing project: providing services to taxonomists for standard genome sequencing and annotation.</title>
        <authorList>
            <consortium name="The Broad Institute Genomics Platform"/>
            <consortium name="The Broad Institute Genome Sequencing Center for Infectious Disease"/>
            <person name="Wu L."/>
            <person name="Ma J."/>
        </authorList>
    </citation>
    <scope>NUCLEOTIDE SEQUENCE [LARGE SCALE GENOMIC DNA]</scope>
    <source>
        <strain evidence="6">CGMCC 4.7173</strain>
    </source>
</reference>
<dbReference type="GO" id="GO:0016787">
    <property type="term" value="F:hydrolase activity"/>
    <property type="evidence" value="ECO:0007669"/>
    <property type="project" value="UniProtKB-KW"/>
</dbReference>
<gene>
    <name evidence="5" type="ORF">ACFPZ4_10390</name>
</gene>
<keyword evidence="6" id="KW-1185">Reference proteome</keyword>
<dbReference type="PANTHER" id="PTHR30408:SF13">
    <property type="entry name" value="TYPE I RESTRICTION ENZYME HINDI SPECIFICITY SUBUNIT"/>
    <property type="match status" value="1"/>
</dbReference>
<evidence type="ECO:0000256" key="3">
    <source>
        <dbReference type="ARBA" id="ARBA00023125"/>
    </source>
</evidence>
<dbReference type="EC" id="3.1.21.-" evidence="5"/>
<dbReference type="RefSeq" id="WP_353901972.1">
    <property type="nucleotide sequence ID" value="NZ_CP158970.1"/>
</dbReference>
<keyword evidence="5" id="KW-0378">Hydrolase</keyword>
<dbReference type="InterPro" id="IPR052021">
    <property type="entry name" value="Type-I_RS_S_subunit"/>
</dbReference>
<dbReference type="Gene3D" id="3.90.220.20">
    <property type="entry name" value="DNA methylase specificity domains"/>
    <property type="match status" value="2"/>
</dbReference>
<dbReference type="Proteomes" id="UP001596207">
    <property type="component" value="Unassembled WGS sequence"/>
</dbReference>
<comment type="similarity">
    <text evidence="1">Belongs to the type-I restriction system S methylase family.</text>
</comment>
<dbReference type="SUPFAM" id="SSF116734">
    <property type="entry name" value="DNA methylase specificity domain"/>
    <property type="match status" value="2"/>
</dbReference>
<evidence type="ECO:0000313" key="6">
    <source>
        <dbReference type="Proteomes" id="UP001596207"/>
    </source>
</evidence>
<dbReference type="InterPro" id="IPR044946">
    <property type="entry name" value="Restrct_endonuc_typeI_TRD_sf"/>
</dbReference>
<dbReference type="InterPro" id="IPR000055">
    <property type="entry name" value="Restrct_endonuc_typeI_TRD"/>
</dbReference>
<dbReference type="EMBL" id="JBHSQQ010000042">
    <property type="protein sequence ID" value="MFC5941885.1"/>
    <property type="molecule type" value="Genomic_DNA"/>
</dbReference>
<organism evidence="5 6">
    <name type="scientific">Micromonospora harpali</name>
    <dbReference type="NCBI Taxonomy" id="1490225"/>
    <lineage>
        <taxon>Bacteria</taxon>
        <taxon>Bacillati</taxon>
        <taxon>Actinomycetota</taxon>
        <taxon>Actinomycetes</taxon>
        <taxon>Micromonosporales</taxon>
        <taxon>Micromonosporaceae</taxon>
        <taxon>Micromonospora</taxon>
    </lineage>
</organism>
<evidence type="ECO:0000259" key="4">
    <source>
        <dbReference type="Pfam" id="PF01420"/>
    </source>
</evidence>
<proteinExistence type="inferred from homology"/>
<dbReference type="Pfam" id="PF01420">
    <property type="entry name" value="Methylase_S"/>
    <property type="match status" value="1"/>
</dbReference>
<keyword evidence="3" id="KW-0238">DNA-binding</keyword>
<evidence type="ECO:0000256" key="2">
    <source>
        <dbReference type="ARBA" id="ARBA00022747"/>
    </source>
</evidence>
<dbReference type="GO" id="GO:0004519">
    <property type="term" value="F:endonuclease activity"/>
    <property type="evidence" value="ECO:0007669"/>
    <property type="project" value="UniProtKB-KW"/>
</dbReference>
<evidence type="ECO:0000313" key="5">
    <source>
        <dbReference type="EMBL" id="MFC5941885.1"/>
    </source>
</evidence>
<comment type="caution">
    <text evidence="5">The sequence shown here is derived from an EMBL/GenBank/DDBJ whole genome shotgun (WGS) entry which is preliminary data.</text>
</comment>
<accession>A0ABW1HLY6</accession>
<dbReference type="CDD" id="cd17256">
    <property type="entry name" value="RMtype1_S_EcoJA65PI-TRD1-CR1_like"/>
    <property type="match status" value="1"/>
</dbReference>
<protein>
    <submittedName>
        <fullName evidence="5">Restriction endonuclease subunit S</fullName>
        <ecNumber evidence="5">3.1.21.-</ecNumber>
    </submittedName>
</protein>
<keyword evidence="5" id="KW-0540">Nuclease</keyword>
<keyword evidence="2" id="KW-0680">Restriction system</keyword>